<feature type="domain" description="VWFA" evidence="1">
    <location>
        <begin position="33"/>
        <end position="230"/>
    </location>
</feature>
<dbReference type="InterPro" id="IPR002035">
    <property type="entry name" value="VWF_A"/>
</dbReference>
<gene>
    <name evidence="2" type="ORF">TPC1_15206</name>
</gene>
<dbReference type="CDD" id="cd00198">
    <property type="entry name" value="vWFA"/>
    <property type="match status" value="1"/>
</dbReference>
<evidence type="ECO:0000259" key="1">
    <source>
        <dbReference type="PROSITE" id="PS50234"/>
    </source>
</evidence>
<accession>A0A146K804</accession>
<protein>
    <submittedName>
        <fullName evidence="2">von Willebrand factor type A domain-containing protein</fullName>
    </submittedName>
</protein>
<dbReference type="InterPro" id="IPR036465">
    <property type="entry name" value="vWFA_dom_sf"/>
</dbReference>
<evidence type="ECO:0000313" key="2">
    <source>
        <dbReference type="EMBL" id="JAP92747.1"/>
    </source>
</evidence>
<dbReference type="AlphaFoldDB" id="A0A146K804"/>
<dbReference type="SUPFAM" id="SSF53300">
    <property type="entry name" value="vWA-like"/>
    <property type="match status" value="1"/>
</dbReference>
<sequence>MSKLNENLKIPEMAKMMQQFSMQMQKMNEDLMEIIAILDMSGSMSGLTNDTIGGFNNYIKELKEKNQEVNVTLIVFNTKYNVIWKRKPIKQCQNIDTNIYRPCGGTALLDALGTAVTMTTTWFKQLKKSAQPGTVSFFVCTDGEENSSREFSSDQVRKLVTQAQEEYKWSFLFAGANIDAFQSGQQLGFYSHNIANIANDGQGQERFYKATIGQQMAIKSKKFTSFQDQYDQQGLNQNQIPNSNSKLIQNQNQQLNVHCIRKEVYSKNDEAFKC</sequence>
<reference evidence="2" key="1">
    <citation type="submission" date="2015-07" db="EMBL/GenBank/DDBJ databases">
        <title>Adaptation to a free-living lifestyle via gene acquisitions in the diplomonad Trepomonas sp. PC1.</title>
        <authorList>
            <person name="Xu F."/>
            <person name="Jerlstrom-Hultqvist J."/>
            <person name="Kolisko M."/>
            <person name="Simpson A.G.B."/>
            <person name="Roger A.J."/>
            <person name="Svard S.G."/>
            <person name="Andersson J.O."/>
        </authorList>
    </citation>
    <scope>NUCLEOTIDE SEQUENCE</scope>
    <source>
        <strain evidence="2">PC1</strain>
    </source>
</reference>
<dbReference type="Gene3D" id="3.40.50.410">
    <property type="entry name" value="von Willebrand factor, type A domain"/>
    <property type="match status" value="1"/>
</dbReference>
<dbReference type="PROSITE" id="PS50234">
    <property type="entry name" value="VWFA"/>
    <property type="match status" value="1"/>
</dbReference>
<proteinExistence type="predicted"/>
<dbReference type="EMBL" id="GDID01003859">
    <property type="protein sequence ID" value="JAP92747.1"/>
    <property type="molecule type" value="Transcribed_RNA"/>
</dbReference>
<organism evidence="2">
    <name type="scientific">Trepomonas sp. PC1</name>
    <dbReference type="NCBI Taxonomy" id="1076344"/>
    <lineage>
        <taxon>Eukaryota</taxon>
        <taxon>Metamonada</taxon>
        <taxon>Diplomonadida</taxon>
        <taxon>Hexamitidae</taxon>
        <taxon>Hexamitinae</taxon>
        <taxon>Trepomonas</taxon>
    </lineage>
</organism>
<name>A0A146K804_9EUKA</name>